<proteinExistence type="predicted"/>
<gene>
    <name evidence="1" type="ORF">K3G42_004246</name>
</gene>
<name>A0ACB8E6J6_9SAUR</name>
<evidence type="ECO:0000313" key="2">
    <source>
        <dbReference type="Proteomes" id="UP000827872"/>
    </source>
</evidence>
<organism evidence="1 2">
    <name type="scientific">Sphaerodactylus townsendi</name>
    <dbReference type="NCBI Taxonomy" id="933632"/>
    <lineage>
        <taxon>Eukaryota</taxon>
        <taxon>Metazoa</taxon>
        <taxon>Chordata</taxon>
        <taxon>Craniata</taxon>
        <taxon>Vertebrata</taxon>
        <taxon>Euteleostomi</taxon>
        <taxon>Lepidosauria</taxon>
        <taxon>Squamata</taxon>
        <taxon>Bifurcata</taxon>
        <taxon>Gekkota</taxon>
        <taxon>Sphaerodactylidae</taxon>
        <taxon>Sphaerodactylus</taxon>
    </lineage>
</organism>
<dbReference type="EMBL" id="CM037623">
    <property type="protein sequence ID" value="KAH7988029.1"/>
    <property type="molecule type" value="Genomic_DNA"/>
</dbReference>
<comment type="caution">
    <text evidence="1">The sequence shown here is derived from an EMBL/GenBank/DDBJ whole genome shotgun (WGS) entry which is preliminary data.</text>
</comment>
<keyword evidence="2" id="KW-1185">Reference proteome</keyword>
<protein>
    <submittedName>
        <fullName evidence="1">Uncharacterized protein</fullName>
    </submittedName>
</protein>
<sequence length="109" mass="12418">MIFFKKNCFPQSPHSYFHVGVMLFSKRRALYKARALFFFSVFLYPTPPLGQWFQALGGFCMPFSGLMFGPQVASSRCAWTFHAPQCHTALRAFKGSTRLGKVCPLCFSM</sequence>
<evidence type="ECO:0000313" key="1">
    <source>
        <dbReference type="EMBL" id="KAH7988029.1"/>
    </source>
</evidence>
<accession>A0ACB8E6J6</accession>
<dbReference type="Proteomes" id="UP000827872">
    <property type="component" value="Linkage Group LG10"/>
</dbReference>
<reference evidence="1" key="1">
    <citation type="submission" date="2021-08" db="EMBL/GenBank/DDBJ databases">
        <title>The first chromosome-level gecko genome reveals the dynamic sex chromosomes of Neotropical dwarf geckos (Sphaerodactylidae: Sphaerodactylus).</title>
        <authorList>
            <person name="Pinto B.J."/>
            <person name="Keating S.E."/>
            <person name="Gamble T."/>
        </authorList>
    </citation>
    <scope>NUCLEOTIDE SEQUENCE</scope>
    <source>
        <strain evidence="1">TG3544</strain>
    </source>
</reference>